<keyword evidence="1" id="KW-0732">Signal</keyword>
<evidence type="ECO:0000256" key="2">
    <source>
        <dbReference type="SAM" id="MobiDB-lite"/>
    </source>
</evidence>
<evidence type="ECO:0000313" key="6">
    <source>
        <dbReference type="Proteomes" id="UP000235392"/>
    </source>
</evidence>
<dbReference type="EMBL" id="PGCI01000142">
    <property type="protein sequence ID" value="PLW37482.1"/>
    <property type="molecule type" value="Genomic_DNA"/>
</dbReference>
<evidence type="ECO:0000313" key="5">
    <source>
        <dbReference type="EMBL" id="PLW37482.1"/>
    </source>
</evidence>
<sequence>MSAFISKITASEVAQGCEGLIGGLFIFQCRISISLFLAMFYLNVILLLTSIVFDGTLALMVTSPSNAATWNLQMPNTITWTSVVTDPNTFDIVLVNNNPNCAPTGMSQVIQHNVSCSDGQYNMSGIAPVKPCDGYQINLEAVGGAESHSPGILAQSPPFIVAAGTQSSVTTPAPGTTPDQAASPKSGTLTPTQSLTDKTFQNGTTSRLDFDFVAFSHDSFDRAFFLTSIVFDGTMALRVTSPSKAASWNLQMPNTITWMSGANDPPTFDIVLVNNNPSCAPTGMSQVIKKQVSCSDGKYSISDIAPVKPCDGYQFYLQEADCDGPAGIWAQSPPFTVAPNPLPAPPPVPLPAPPPVPVTEPTTKAVPVTPPTTKHVTPAPVIAPTSKSGSTHPGPTAQTPAQVVSPNCNTTTPNQPMTDKTPQNGSTAAYFLR</sequence>
<keyword evidence="3" id="KW-0472">Membrane</keyword>
<feature type="domain" description="Yeast cell wall synthesis Kre9/Knh1-like N-terminal" evidence="4">
    <location>
        <begin position="63"/>
        <end position="160"/>
    </location>
</feature>
<evidence type="ECO:0000259" key="4">
    <source>
        <dbReference type="Pfam" id="PF10342"/>
    </source>
</evidence>
<feature type="region of interest" description="Disordered" evidence="2">
    <location>
        <begin position="367"/>
        <end position="433"/>
    </location>
</feature>
<evidence type="ECO:0000256" key="1">
    <source>
        <dbReference type="ARBA" id="ARBA00022729"/>
    </source>
</evidence>
<feature type="compositionally biased region" description="Low complexity" evidence="2">
    <location>
        <begin position="367"/>
        <end position="380"/>
    </location>
</feature>
<comment type="caution">
    <text evidence="5">The sequence shown here is derived from an EMBL/GenBank/DDBJ whole genome shotgun (WGS) entry which is preliminary data.</text>
</comment>
<keyword evidence="3" id="KW-1133">Transmembrane helix</keyword>
<feature type="domain" description="Yeast cell wall synthesis Kre9/Knh1-like N-terminal" evidence="4">
    <location>
        <begin position="241"/>
        <end position="337"/>
    </location>
</feature>
<name>A0A2N5UIB3_9BASI</name>
<feature type="region of interest" description="Disordered" evidence="2">
    <location>
        <begin position="166"/>
        <end position="200"/>
    </location>
</feature>
<dbReference type="PANTHER" id="PTHR35185">
    <property type="entry name" value="SERINE/THREONINE-RICH PROTEIN ADG2-RELATED"/>
    <property type="match status" value="1"/>
</dbReference>
<accession>A0A2N5UIB3</accession>
<gene>
    <name evidence="5" type="ORF">PCASD_10689</name>
</gene>
<dbReference type="Proteomes" id="UP000235392">
    <property type="component" value="Unassembled WGS sequence"/>
</dbReference>
<reference evidence="5 6" key="1">
    <citation type="submission" date="2017-11" db="EMBL/GenBank/DDBJ databases">
        <title>De novo assembly and phasing of dikaryotic genomes from two isolates of Puccinia coronata f. sp. avenae, the causal agent of oat crown rust.</title>
        <authorList>
            <person name="Miller M.E."/>
            <person name="Zhang Y."/>
            <person name="Omidvar V."/>
            <person name="Sperschneider J."/>
            <person name="Schwessinger B."/>
            <person name="Raley C."/>
            <person name="Palmer J.M."/>
            <person name="Garnica D."/>
            <person name="Upadhyaya N."/>
            <person name="Rathjen J."/>
            <person name="Taylor J.M."/>
            <person name="Park R.F."/>
            <person name="Dodds P.N."/>
            <person name="Hirsch C.D."/>
            <person name="Kianian S.F."/>
            <person name="Figueroa M."/>
        </authorList>
    </citation>
    <scope>NUCLEOTIDE SEQUENCE [LARGE SCALE GENOMIC DNA]</scope>
    <source>
        <strain evidence="5">12SD80</strain>
    </source>
</reference>
<proteinExistence type="predicted"/>
<feature type="compositionally biased region" description="Polar residues" evidence="2">
    <location>
        <begin position="385"/>
        <end position="427"/>
    </location>
</feature>
<dbReference type="InterPro" id="IPR052479">
    <property type="entry name" value="GPI-anchor_Adhesion_Reg"/>
</dbReference>
<protein>
    <recommendedName>
        <fullName evidence="4">Yeast cell wall synthesis Kre9/Knh1-like N-terminal domain-containing protein</fullName>
    </recommendedName>
</protein>
<evidence type="ECO:0000256" key="3">
    <source>
        <dbReference type="SAM" id="Phobius"/>
    </source>
</evidence>
<organism evidence="5 6">
    <name type="scientific">Puccinia coronata f. sp. avenae</name>
    <dbReference type="NCBI Taxonomy" id="200324"/>
    <lineage>
        <taxon>Eukaryota</taxon>
        <taxon>Fungi</taxon>
        <taxon>Dikarya</taxon>
        <taxon>Basidiomycota</taxon>
        <taxon>Pucciniomycotina</taxon>
        <taxon>Pucciniomycetes</taxon>
        <taxon>Pucciniales</taxon>
        <taxon>Pucciniaceae</taxon>
        <taxon>Puccinia</taxon>
    </lineage>
</organism>
<dbReference type="PANTHER" id="PTHR35185:SF1">
    <property type="entry name" value="UPF0619 GPI-ANCHORED MEMBRANE PROTEIN C1322.10"/>
    <property type="match status" value="1"/>
</dbReference>
<feature type="transmembrane region" description="Helical" evidence="3">
    <location>
        <begin position="33"/>
        <end position="53"/>
    </location>
</feature>
<dbReference type="AlphaFoldDB" id="A0A2N5UIB3"/>
<dbReference type="InterPro" id="IPR018466">
    <property type="entry name" value="Kre9/Knh1-like_N"/>
</dbReference>
<dbReference type="Pfam" id="PF10342">
    <property type="entry name" value="Kre9_KNH"/>
    <property type="match status" value="2"/>
</dbReference>
<keyword evidence="3" id="KW-0812">Transmembrane</keyword>